<proteinExistence type="predicted"/>
<dbReference type="PANTHER" id="PTHR15503">
    <property type="entry name" value="LDOC1 RELATED"/>
    <property type="match status" value="1"/>
</dbReference>
<evidence type="ECO:0000313" key="2">
    <source>
        <dbReference type="Proteomes" id="UP000325315"/>
    </source>
</evidence>
<dbReference type="InterPro" id="IPR043502">
    <property type="entry name" value="DNA/RNA_pol_sf"/>
</dbReference>
<dbReference type="SUPFAM" id="SSF56672">
    <property type="entry name" value="DNA/RNA polymerases"/>
    <property type="match status" value="1"/>
</dbReference>
<name>A0A5B6X3F0_9ROSI</name>
<gene>
    <name evidence="1" type="ORF">EPI10_032032</name>
</gene>
<dbReference type="OrthoDB" id="2431547at2759"/>
<reference evidence="2" key="1">
    <citation type="journal article" date="2019" name="Plant Biotechnol. J.">
        <title>Genome sequencing of the Australian wild diploid species Gossypium australe highlights disease resistance and delayed gland morphogenesis.</title>
        <authorList>
            <person name="Cai Y."/>
            <person name="Cai X."/>
            <person name="Wang Q."/>
            <person name="Wang P."/>
            <person name="Zhang Y."/>
            <person name="Cai C."/>
            <person name="Xu Y."/>
            <person name="Wang K."/>
            <person name="Zhou Z."/>
            <person name="Wang C."/>
            <person name="Geng S."/>
            <person name="Li B."/>
            <person name="Dong Q."/>
            <person name="Hou Y."/>
            <person name="Wang H."/>
            <person name="Ai P."/>
            <person name="Liu Z."/>
            <person name="Yi F."/>
            <person name="Sun M."/>
            <person name="An G."/>
            <person name="Cheng J."/>
            <person name="Zhang Y."/>
            <person name="Shi Q."/>
            <person name="Xie Y."/>
            <person name="Shi X."/>
            <person name="Chang Y."/>
            <person name="Huang F."/>
            <person name="Chen Y."/>
            <person name="Hong S."/>
            <person name="Mi L."/>
            <person name="Sun Q."/>
            <person name="Zhang L."/>
            <person name="Zhou B."/>
            <person name="Peng R."/>
            <person name="Zhang X."/>
            <person name="Liu F."/>
        </authorList>
    </citation>
    <scope>NUCLEOTIDE SEQUENCE [LARGE SCALE GENOMIC DNA]</scope>
    <source>
        <strain evidence="2">cv. PA1801</strain>
    </source>
</reference>
<dbReference type="InterPro" id="IPR032567">
    <property type="entry name" value="RTL1-rel"/>
</dbReference>
<protein>
    <submittedName>
        <fullName evidence="1">RVT_1 domain-containing protein/zf-CCHC domain-containing protein/RVP_2 domain-containing protein</fullName>
    </submittedName>
</protein>
<keyword evidence="2" id="KW-1185">Reference proteome</keyword>
<dbReference type="AlphaFoldDB" id="A0A5B6X3F0"/>
<dbReference type="EMBL" id="SMMG02000001">
    <property type="protein sequence ID" value="KAA3488263.1"/>
    <property type="molecule type" value="Genomic_DNA"/>
</dbReference>
<evidence type="ECO:0000313" key="1">
    <source>
        <dbReference type="EMBL" id="KAA3488263.1"/>
    </source>
</evidence>
<sequence>MSKVVMAVSSLFGQTVLVDQVCKQCPLEIQNRSFLDDLLIMSFDDFDLIPGMDYGEVLEVKGIRSSGSTRINSSVRANKLLSQGCEAYLVYIINLNSDESQIKLLRLPPDHQVEFSIEVYPGLTLMLIALYRMARTKLKELKIQLQDLMDRSFICPILLVKKKDGSMRLCIDYHWLNKLAIKN</sequence>
<dbReference type="Gene3D" id="3.10.10.10">
    <property type="entry name" value="HIV Type 1 Reverse Transcriptase, subunit A, domain 1"/>
    <property type="match status" value="1"/>
</dbReference>
<accession>A0A5B6X3F0</accession>
<dbReference type="Proteomes" id="UP000325315">
    <property type="component" value="Unassembled WGS sequence"/>
</dbReference>
<comment type="caution">
    <text evidence="1">The sequence shown here is derived from an EMBL/GenBank/DDBJ whole genome shotgun (WGS) entry which is preliminary data.</text>
</comment>
<dbReference type="Pfam" id="PF08284">
    <property type="entry name" value="RVP_2"/>
    <property type="match status" value="1"/>
</dbReference>
<organism evidence="1 2">
    <name type="scientific">Gossypium australe</name>
    <dbReference type="NCBI Taxonomy" id="47621"/>
    <lineage>
        <taxon>Eukaryota</taxon>
        <taxon>Viridiplantae</taxon>
        <taxon>Streptophyta</taxon>
        <taxon>Embryophyta</taxon>
        <taxon>Tracheophyta</taxon>
        <taxon>Spermatophyta</taxon>
        <taxon>Magnoliopsida</taxon>
        <taxon>eudicotyledons</taxon>
        <taxon>Gunneridae</taxon>
        <taxon>Pentapetalae</taxon>
        <taxon>rosids</taxon>
        <taxon>malvids</taxon>
        <taxon>Malvales</taxon>
        <taxon>Malvaceae</taxon>
        <taxon>Malvoideae</taxon>
        <taxon>Gossypium</taxon>
    </lineage>
</organism>
<dbReference type="PANTHER" id="PTHR15503:SF45">
    <property type="entry name" value="RNA-DIRECTED DNA POLYMERASE HOMOLOG"/>
    <property type="match status" value="1"/>
</dbReference>